<feature type="domain" description="Carrier" evidence="4">
    <location>
        <begin position="2174"/>
        <end position="2249"/>
    </location>
</feature>
<gene>
    <name evidence="5" type="ORF">DDT56_14150</name>
</gene>
<dbReference type="Gene3D" id="3.30.300.30">
    <property type="match status" value="2"/>
</dbReference>
<dbReference type="InterPro" id="IPR000873">
    <property type="entry name" value="AMP-dep_synth/lig_dom"/>
</dbReference>
<name>A0A2U1TXA1_9GAMM</name>
<dbReference type="SUPFAM" id="SSF52777">
    <property type="entry name" value="CoA-dependent acyltransferases"/>
    <property type="match status" value="3"/>
</dbReference>
<keyword evidence="6" id="KW-1185">Reference proteome</keyword>
<dbReference type="Gene3D" id="3.40.50.12230">
    <property type="match status" value="1"/>
</dbReference>
<dbReference type="RefSeq" id="WP_136167079.1">
    <property type="nucleotide sequence ID" value="NZ_KZ819082.1"/>
</dbReference>
<dbReference type="Pfam" id="PF13193">
    <property type="entry name" value="AMP-binding_C"/>
    <property type="match status" value="2"/>
</dbReference>
<dbReference type="FunFam" id="2.30.38.10:FF:000001">
    <property type="entry name" value="Non-ribosomal peptide synthetase PvdI"/>
    <property type="match status" value="1"/>
</dbReference>
<dbReference type="FunFam" id="3.40.50.980:FF:000001">
    <property type="entry name" value="Non-ribosomal peptide synthetase"/>
    <property type="match status" value="1"/>
</dbReference>
<dbReference type="InterPro" id="IPR011034">
    <property type="entry name" value="Formyl_transferase-like_C_sf"/>
</dbReference>
<keyword evidence="2" id="KW-0596">Phosphopantetheine</keyword>
<evidence type="ECO:0000256" key="1">
    <source>
        <dbReference type="ARBA" id="ARBA00001957"/>
    </source>
</evidence>
<dbReference type="Gene3D" id="3.40.50.12780">
    <property type="entry name" value="N-terminal domain of ligase-like"/>
    <property type="match status" value="1"/>
</dbReference>
<dbReference type="SUPFAM" id="SSF56801">
    <property type="entry name" value="Acetyl-CoA synthetase-like"/>
    <property type="match status" value="2"/>
</dbReference>
<dbReference type="SMART" id="SM00823">
    <property type="entry name" value="PKS_PP"/>
    <property type="match status" value="1"/>
</dbReference>
<dbReference type="InterPro" id="IPR002376">
    <property type="entry name" value="Formyl_transf_N"/>
</dbReference>
<dbReference type="NCBIfam" id="NF003417">
    <property type="entry name" value="PRK04813.1"/>
    <property type="match status" value="2"/>
</dbReference>
<dbReference type="Pfam" id="PF00550">
    <property type="entry name" value="PP-binding"/>
    <property type="match status" value="2"/>
</dbReference>
<dbReference type="InterPro" id="IPR006162">
    <property type="entry name" value="Ppantetheine_attach_site"/>
</dbReference>
<dbReference type="Gene3D" id="1.10.1200.10">
    <property type="entry name" value="ACP-like"/>
    <property type="match status" value="2"/>
</dbReference>
<dbReference type="InterPro" id="IPR036736">
    <property type="entry name" value="ACP-like_sf"/>
</dbReference>
<dbReference type="Gene3D" id="3.30.559.10">
    <property type="entry name" value="Chloramphenicol acetyltransferase-like domain"/>
    <property type="match status" value="1"/>
</dbReference>
<dbReference type="InterPro" id="IPR020845">
    <property type="entry name" value="AMP-binding_CS"/>
</dbReference>
<dbReference type="FunFam" id="3.30.300.30:FF:000010">
    <property type="entry name" value="Enterobactin synthetase component F"/>
    <property type="match status" value="2"/>
</dbReference>
<evidence type="ECO:0000313" key="6">
    <source>
        <dbReference type="Proteomes" id="UP000296159"/>
    </source>
</evidence>
<dbReference type="InterPro" id="IPR045851">
    <property type="entry name" value="AMP-bd_C_sf"/>
</dbReference>
<dbReference type="FunFam" id="3.40.50.12780:FF:000012">
    <property type="entry name" value="Non-ribosomal peptide synthetase"/>
    <property type="match status" value="1"/>
</dbReference>
<dbReference type="SUPFAM" id="SSF47336">
    <property type="entry name" value="ACP-like"/>
    <property type="match status" value="2"/>
</dbReference>
<dbReference type="SUPFAM" id="SSF53328">
    <property type="entry name" value="Formyltransferase"/>
    <property type="match status" value="1"/>
</dbReference>
<dbReference type="InterPro" id="IPR023213">
    <property type="entry name" value="CAT-like_dom_sf"/>
</dbReference>
<dbReference type="CDD" id="cd08700">
    <property type="entry name" value="FMT_C_OzmH_like"/>
    <property type="match status" value="1"/>
</dbReference>
<feature type="domain" description="Carrier" evidence="4">
    <location>
        <begin position="1086"/>
        <end position="1160"/>
    </location>
</feature>
<dbReference type="InterPro" id="IPR020806">
    <property type="entry name" value="PKS_PP-bd"/>
</dbReference>
<dbReference type="InterPro" id="IPR036477">
    <property type="entry name" value="Formyl_transf_N_sf"/>
</dbReference>
<dbReference type="PANTHER" id="PTHR45527:SF1">
    <property type="entry name" value="FATTY ACID SYNTHASE"/>
    <property type="match status" value="1"/>
</dbReference>
<evidence type="ECO:0000313" key="5">
    <source>
        <dbReference type="EMBL" id="PWC14048.1"/>
    </source>
</evidence>
<accession>A0A2U1TXA1</accession>
<dbReference type="FunFam" id="3.40.50.980:FF:000002">
    <property type="entry name" value="Enterobactin synthetase component F"/>
    <property type="match status" value="1"/>
</dbReference>
<dbReference type="FunFam" id="1.10.1200.10:FF:000016">
    <property type="entry name" value="Non-ribosomal peptide synthase"/>
    <property type="match status" value="1"/>
</dbReference>
<dbReference type="Pfam" id="PF00551">
    <property type="entry name" value="Formyl_trans_N"/>
    <property type="match status" value="1"/>
</dbReference>
<dbReference type="PROSITE" id="PS00455">
    <property type="entry name" value="AMP_BINDING"/>
    <property type="match status" value="2"/>
</dbReference>
<evidence type="ECO:0000259" key="4">
    <source>
        <dbReference type="PROSITE" id="PS50075"/>
    </source>
</evidence>
<dbReference type="InterPro" id="IPR009081">
    <property type="entry name" value="PP-bd_ACP"/>
</dbReference>
<dbReference type="EMBL" id="QDKH01000015">
    <property type="protein sequence ID" value="PWC14048.1"/>
    <property type="molecule type" value="Genomic_DNA"/>
</dbReference>
<dbReference type="GO" id="GO:0003824">
    <property type="term" value="F:catalytic activity"/>
    <property type="evidence" value="ECO:0007669"/>
    <property type="project" value="InterPro"/>
</dbReference>
<dbReference type="CDD" id="cd19544">
    <property type="entry name" value="E-C_NRPS"/>
    <property type="match status" value="1"/>
</dbReference>
<comment type="cofactor">
    <cofactor evidence="1">
        <name>pantetheine 4'-phosphate</name>
        <dbReference type="ChEBI" id="CHEBI:47942"/>
    </cofactor>
</comment>
<dbReference type="Gene3D" id="3.30.559.30">
    <property type="entry name" value="Nonribosomal peptide synthetase, condensation domain"/>
    <property type="match status" value="2"/>
</dbReference>
<keyword evidence="3" id="KW-0597">Phosphoprotein</keyword>
<evidence type="ECO:0000256" key="2">
    <source>
        <dbReference type="ARBA" id="ARBA00022450"/>
    </source>
</evidence>
<sequence>MIYEHAHLLGGDEVELLPSVMIGGTTLAIYCAEQWLRSGHVISAVVSVDEVFREWAGNQGIPCLDNLDTLAHHCRTHEVVHLFSIVNPYVLSSELINSVQGYCFNYHDSPLPRYAGQNATGWALLNQEHDYAISWHLLEEAVDQGDIVARVPVAITANETAFSLNLKCYQAARLGFDQLLTALEQKTLSRTAQNLAERSFYTGYRRPLAGGVLRWDRPAAELSALVRALNYGEYYVAPLDLPKILLEDFDVVRLSELEVLSTQSTQPGGTLLSATDDALVIATADFDVRVSGLSALGGKQTRTAASRHDFSGLQPGQALPLLTNSQQQALTRLHEDAARYERFWCERLSRFSPLSLSGQAETPDIAPEYNSWAHTPWQTWYAAAPHATGSHDSLLLAFILTLSRFTNCSDLQLGWSRPPQEPLFEGLISDSVPFHLMLDEQRTLAENLDLLAEEERRVSGLPSYVRTVYQRYPALRSLGGLSAELAWPILIADGARCPVAQQLTLHKEPGHNAFRLGYNPQVLDEAEVERFLGYLHTLGSQLSRCSARQRCVDLILLPPHEQEYLIHGLNPGRQRPQPQRSLAAQISHFAQITPEATALVFAAERFSYRQYDERAEQWACHLAARGVKPGDVIAFCARKSPATLIGFLATLKLGAIYLPLDPGYPAERLTYILQDSSPGLLLVDEDGQNVLSAALPPGLPMLRLDTQLSGRTVVARPLLTDLDLRQTAYIIYTSGSTGAPKGVQVSHANLCSLYREQGALLGVSRNSRILQFSSLSFDASIWEMAMALGYGGALYFPTERQRLDEQALLDFFRHHQITHATLPPALLSRSTILSQGLSAVVLTLAGEASGIEVFRQLSQRNTVINGYGPTEGTVCNAAWRCPESYDGDVVPIGRALGNSQLYLLDSRQRLVPFGAIGELCIGGEGVAQGYLNRPELNAQRFIPDLFHPGSAQRIYRTGDLARYLPDGNLLFIGREDHQVKIHGFRIELGDIEATLKQQDGIAQCTVIVRNDGSGGPRLVAYLVPEAGRHCEINELRSALENKLPAFMVPAAFVTLADMPLTPNGKIDRQALPAPDGLAFARETYEPVESEREQLLATLWGEYFQVGRLGRRDNFFALGGDSLLAIKLIGRLGELGWQANVEQLFKTPQLQAFAAHLALVRQSGASASGIPKRAMQITPEMLPLLSLSQGSIDSICRQIGGDVGNIQDIYPLSPLQQGLYFHHAMAERGDPYLLVTVLAFPDRTVLERYLAALQQVVERHDILRTAFVGQGLEQPVQVLMRHVTLPVTWLDLDARDGEIYHQLYERYDPRQFSIALDRAPLLQVAAVEDRPNRRWLLLHRFHHLVGDHTTLEVIYREVNALMKGEGDILPPASAFRTLIERTLQTDNQQRQRAFFSALLGDITEPCLPYGRNPLQIAGERIEESRQILSRSLNERLRLQARQREVSLASIFHVAWAKVLATISGQSQVVFGSVFFGRAYGDGSAQALGMFINTLPARVDIDTRPVDAAVQQMHQQLTSLLGYEQASLVIAQQSSGIAPPAPLFGALLNYRHNTSATLYTQPLPDFPEIVLIDFNETTSYPLVLSVEDYGHQTGLTLQAVASLCGERILAYTRQALESLVEALEQNPQTALQQLAVLPEAEVQSLIHQRNQPLREQPVALCVHQQFERQAALRPDAVAVVFAERSLTYAQLNRRANQLAHDLIRRGVQADAPVALCAVPGLEMMVGLLAILKAGAAYLPIDPAYAVERIRLILEDARPSLALCDAQGQATLRRQGYEAVLLLGDMPEDGDLAQPNPQGRAAPEQLAYIIYTSGSTGVPKGVMVEHRQVSRLFSAVQPWFGFNAEDVWCLFHSFAFDFSVWEIWGALLHGGRLVLTPAERTRDAAAFYRQVSEQGVTVLNQTPSAFRSFINEQRQRPLALALRYVIFGGEALDTSILAPWYESVGERQPQLVNMYGITETTVHVTYRPLSAEDGTVSQSPVGQRIPDLKLYLLDARRQPVPDGVVGELYVAGAGLARGYLNRPALTAERFVPDPFSGVPGERMYRTGDLARYRADGELEFIGRNDQQVKLRGYRIELGEIEAALNLNPAVVQAALLLREDKPGEARLVAYVVAREREEGNGLVGRLRKDLLRQLPDYMVPAEFVLLAELPLTLHGKLDRRALPEPEGDIFARESYEAPQGEVEEQLARIWSQLLGVDPIGRDDDFFALGGHSLLAVRLINLVQRDFDVHVELSRLFKYSTLTDFSRQILLTLLKQEFDQDELNTFISSEDYRHE</sequence>
<dbReference type="GO" id="GO:0043041">
    <property type="term" value="P:amino acid activation for nonribosomal peptide biosynthetic process"/>
    <property type="evidence" value="ECO:0007669"/>
    <property type="project" value="TreeGrafter"/>
</dbReference>
<dbReference type="PANTHER" id="PTHR45527">
    <property type="entry name" value="NONRIBOSOMAL PEPTIDE SYNTHETASE"/>
    <property type="match status" value="1"/>
</dbReference>
<dbReference type="Gene3D" id="2.30.38.10">
    <property type="entry name" value="Luciferase, Domain 3"/>
    <property type="match status" value="1"/>
</dbReference>
<dbReference type="Gene3D" id="3.40.50.980">
    <property type="match status" value="2"/>
</dbReference>
<reference evidence="5 6" key="1">
    <citation type="submission" date="2018-04" db="EMBL/GenBank/DDBJ databases">
        <title>Brenneria corticis sp.nov.</title>
        <authorList>
            <person name="Li Y."/>
        </authorList>
    </citation>
    <scope>NUCLEOTIDE SEQUENCE [LARGE SCALE GENOMIC DNA]</scope>
    <source>
        <strain evidence="5 6">CFCC 11842</strain>
    </source>
</reference>
<dbReference type="PROSITE" id="PS50075">
    <property type="entry name" value="CARRIER"/>
    <property type="match status" value="2"/>
</dbReference>
<dbReference type="GO" id="GO:0044550">
    <property type="term" value="P:secondary metabolite biosynthetic process"/>
    <property type="evidence" value="ECO:0007669"/>
    <property type="project" value="UniProtKB-ARBA"/>
</dbReference>
<dbReference type="GO" id="GO:0031177">
    <property type="term" value="F:phosphopantetheine binding"/>
    <property type="evidence" value="ECO:0007669"/>
    <property type="project" value="InterPro"/>
</dbReference>
<comment type="caution">
    <text evidence="5">The sequence shown here is derived from an EMBL/GenBank/DDBJ whole genome shotgun (WGS) entry which is preliminary data.</text>
</comment>
<dbReference type="GO" id="GO:0072330">
    <property type="term" value="P:monocarboxylic acid biosynthetic process"/>
    <property type="evidence" value="ECO:0007669"/>
    <property type="project" value="UniProtKB-ARBA"/>
</dbReference>
<dbReference type="CDD" id="cd17643">
    <property type="entry name" value="A_NRPS_Cytc1-like"/>
    <property type="match status" value="1"/>
</dbReference>
<organism evidence="5 6">
    <name type="scientific">Brenneria corticis</name>
    <dbReference type="NCBI Taxonomy" id="2173106"/>
    <lineage>
        <taxon>Bacteria</taxon>
        <taxon>Pseudomonadati</taxon>
        <taxon>Pseudomonadota</taxon>
        <taxon>Gammaproteobacteria</taxon>
        <taxon>Enterobacterales</taxon>
        <taxon>Pectobacteriaceae</taxon>
        <taxon>Brenneria</taxon>
    </lineage>
</organism>
<dbReference type="InterPro" id="IPR042099">
    <property type="entry name" value="ANL_N_sf"/>
</dbReference>
<dbReference type="InterPro" id="IPR025110">
    <property type="entry name" value="AMP-bd_C"/>
</dbReference>
<dbReference type="InterPro" id="IPR010071">
    <property type="entry name" value="AA_adenyl_dom"/>
</dbReference>
<dbReference type="Proteomes" id="UP000296159">
    <property type="component" value="Unassembled WGS sequence"/>
</dbReference>
<protein>
    <submittedName>
        <fullName evidence="5">Non-ribosomal peptide synthetase module</fullName>
    </submittedName>
</protein>
<proteinExistence type="predicted"/>
<dbReference type="InterPro" id="IPR001242">
    <property type="entry name" value="Condensation_dom"/>
</dbReference>
<dbReference type="SUPFAM" id="SSF50486">
    <property type="entry name" value="FMT C-terminal domain-like"/>
    <property type="match status" value="1"/>
</dbReference>
<dbReference type="Pfam" id="PF00668">
    <property type="entry name" value="Condensation"/>
    <property type="match status" value="1"/>
</dbReference>
<dbReference type="NCBIfam" id="TIGR01733">
    <property type="entry name" value="AA-adenyl-dom"/>
    <property type="match status" value="2"/>
</dbReference>
<dbReference type="PROSITE" id="PS00012">
    <property type="entry name" value="PHOSPHOPANTETHEINE"/>
    <property type="match status" value="2"/>
</dbReference>
<evidence type="ECO:0000256" key="3">
    <source>
        <dbReference type="ARBA" id="ARBA00022553"/>
    </source>
</evidence>
<dbReference type="GO" id="GO:0005737">
    <property type="term" value="C:cytoplasm"/>
    <property type="evidence" value="ECO:0007669"/>
    <property type="project" value="TreeGrafter"/>
</dbReference>
<dbReference type="CDD" id="cd05930">
    <property type="entry name" value="A_NRPS"/>
    <property type="match status" value="1"/>
</dbReference>
<dbReference type="Pfam" id="PF00501">
    <property type="entry name" value="AMP-binding"/>
    <property type="match status" value="2"/>
</dbReference>